<reference evidence="1 2" key="1">
    <citation type="submission" date="2020-08" db="EMBL/GenBank/DDBJ databases">
        <title>Genomic Encyclopedia of Type Strains, Phase IV (KMG-IV): sequencing the most valuable type-strain genomes for metagenomic binning, comparative biology and taxonomic classification.</title>
        <authorList>
            <person name="Goeker M."/>
        </authorList>
    </citation>
    <scope>NUCLEOTIDE SEQUENCE [LARGE SCALE GENOMIC DNA]</scope>
    <source>
        <strain evidence="1 2">DSM 24194</strain>
    </source>
</reference>
<proteinExistence type="predicted"/>
<sequence length="82" mass="8557">MLVTSFIIAVLGCGHGEDVCTARTAAPTLYANEEVCTAALDEALYTAPAIDAPVVAVECQPLTERNAALLRKAAPRSAALER</sequence>
<name>A0A839Z052_9SPHN</name>
<dbReference type="AlphaFoldDB" id="A0A839Z052"/>
<evidence type="ECO:0000313" key="2">
    <source>
        <dbReference type="Proteomes" id="UP000578569"/>
    </source>
</evidence>
<dbReference type="Proteomes" id="UP000578569">
    <property type="component" value="Unassembled WGS sequence"/>
</dbReference>
<dbReference type="EMBL" id="JACICF010000002">
    <property type="protein sequence ID" value="MBB3764739.1"/>
    <property type="molecule type" value="Genomic_DNA"/>
</dbReference>
<keyword evidence="2" id="KW-1185">Reference proteome</keyword>
<comment type="caution">
    <text evidence="1">The sequence shown here is derived from an EMBL/GenBank/DDBJ whole genome shotgun (WGS) entry which is preliminary data.</text>
</comment>
<accession>A0A839Z052</accession>
<dbReference type="RefSeq" id="WP_183934114.1">
    <property type="nucleotide sequence ID" value="NZ_JACICF010000002.1"/>
</dbReference>
<protein>
    <submittedName>
        <fullName evidence="1">Uncharacterized protein</fullName>
    </submittedName>
</protein>
<evidence type="ECO:0000313" key="1">
    <source>
        <dbReference type="EMBL" id="MBB3764739.1"/>
    </source>
</evidence>
<gene>
    <name evidence="1" type="ORF">FHS50_001801</name>
</gene>
<organism evidence="1 2">
    <name type="scientific">Sphingomicrobium lutaoense</name>
    <dbReference type="NCBI Taxonomy" id="515949"/>
    <lineage>
        <taxon>Bacteria</taxon>
        <taxon>Pseudomonadati</taxon>
        <taxon>Pseudomonadota</taxon>
        <taxon>Alphaproteobacteria</taxon>
        <taxon>Sphingomonadales</taxon>
        <taxon>Sphingomonadaceae</taxon>
        <taxon>Sphingomicrobium</taxon>
    </lineage>
</organism>